<evidence type="ECO:0000313" key="2">
    <source>
        <dbReference type="EMBL" id="SFK76718.1"/>
    </source>
</evidence>
<name>A0A1I4C6F2_9EURY</name>
<sequence>MFGIEALSGSMQAVVLVGLVLSEAIALYVGYGGLVRLVGPTVVNALGGE</sequence>
<protein>
    <submittedName>
        <fullName evidence="2">Uncharacterized protein</fullName>
    </submittedName>
</protein>
<dbReference type="EMBL" id="FOTC01000001">
    <property type="protein sequence ID" value="SFK76718.1"/>
    <property type="molecule type" value="Genomic_DNA"/>
</dbReference>
<dbReference type="RefSeq" id="WP_009375775.1">
    <property type="nucleotide sequence ID" value="NZ_FOTC01000001.1"/>
</dbReference>
<dbReference type="Pfam" id="PF24352">
    <property type="entry name" value="DUF7512"/>
    <property type="match status" value="1"/>
</dbReference>
<keyword evidence="1" id="KW-1133">Transmembrane helix</keyword>
<keyword evidence="3" id="KW-1185">Reference proteome</keyword>
<keyword evidence="1" id="KW-0472">Membrane</keyword>
<accession>A0A1I4C6F2</accession>
<dbReference type="STRING" id="553466.SAMN04487950_0992"/>
<feature type="transmembrane region" description="Helical" evidence="1">
    <location>
        <begin position="12"/>
        <end position="31"/>
    </location>
</feature>
<dbReference type="Proteomes" id="UP000199607">
    <property type="component" value="Unassembled WGS sequence"/>
</dbReference>
<keyword evidence="1" id="KW-0812">Transmembrane</keyword>
<organism evidence="2 3">
    <name type="scientific">Halogranum rubrum</name>
    <dbReference type="NCBI Taxonomy" id="553466"/>
    <lineage>
        <taxon>Archaea</taxon>
        <taxon>Methanobacteriati</taxon>
        <taxon>Methanobacteriota</taxon>
        <taxon>Stenosarchaea group</taxon>
        <taxon>Halobacteria</taxon>
        <taxon>Halobacteriales</taxon>
        <taxon>Haloferacaceae</taxon>
    </lineage>
</organism>
<dbReference type="InterPro" id="IPR055934">
    <property type="entry name" value="DUF7512"/>
</dbReference>
<proteinExistence type="predicted"/>
<dbReference type="AlphaFoldDB" id="A0A1I4C6F2"/>
<gene>
    <name evidence="2" type="ORF">SAMN04487950_0992</name>
</gene>
<evidence type="ECO:0000256" key="1">
    <source>
        <dbReference type="SAM" id="Phobius"/>
    </source>
</evidence>
<evidence type="ECO:0000313" key="3">
    <source>
        <dbReference type="Proteomes" id="UP000199607"/>
    </source>
</evidence>
<reference evidence="3" key="1">
    <citation type="submission" date="2016-10" db="EMBL/GenBank/DDBJ databases">
        <authorList>
            <person name="Varghese N."/>
            <person name="Submissions S."/>
        </authorList>
    </citation>
    <scope>NUCLEOTIDE SEQUENCE [LARGE SCALE GENOMIC DNA]</scope>
    <source>
        <strain evidence="3">CGMCC 1.7738</strain>
    </source>
</reference>